<dbReference type="InterPro" id="IPR032675">
    <property type="entry name" value="LRR_dom_sf"/>
</dbReference>
<dbReference type="PANTHER" id="PTHR14224">
    <property type="entry name" value="SIMILAR TO PREFERENTIALLY EXPRESSED ANTIGEN IN MELANOMA-LIKE 3"/>
    <property type="match status" value="1"/>
</dbReference>
<dbReference type="VEuPathDB" id="HostDB:ENSRNOG00000021949"/>
<dbReference type="Proteomes" id="UP000002494">
    <property type="component" value="Chromosome 3"/>
</dbReference>
<dbReference type="GO" id="GO:0005737">
    <property type="term" value="C:cytoplasm"/>
    <property type="evidence" value="ECO:0000318"/>
    <property type="project" value="GO_Central"/>
</dbReference>
<reference evidence="4" key="2">
    <citation type="submission" date="2025-08" db="UniProtKB">
        <authorList>
            <consortium name="Ensembl"/>
        </authorList>
    </citation>
    <scope>IDENTIFICATION</scope>
    <source>
        <strain evidence="4">Brown Norway</strain>
    </source>
</reference>
<evidence type="ECO:0000256" key="3">
    <source>
        <dbReference type="ARBA" id="ARBA00022737"/>
    </source>
</evidence>
<dbReference type="OMA" id="TTEMYPA"/>
<dbReference type="Gene3D" id="3.80.10.10">
    <property type="entry name" value="Ribonuclease Inhibitor"/>
    <property type="match status" value="1"/>
</dbReference>
<gene>
    <name evidence="4 6" type="primary">Pramel7</name>
</gene>
<dbReference type="InterPro" id="IPR050694">
    <property type="entry name" value="LRRC14/PRAME"/>
</dbReference>
<dbReference type="AGR" id="RGD:1565990"/>
<sequence length="478" mass="55860">MGSDTPRTLLNLASQSLVRNEVLTISVLEYLPSVFFPLLFKEAAMQRKTKMIKILVEYWPYSCLQVGLLINNPNLEIFQTILDGVNTWLKRKYRLRMHTLQLVDLRDGHHSSSDMQVGREGRNHLVETMLEEQVVEGHSRYRRNQRLRVFSDLSFMFPVQEDKRQAQLLQWAKKRRNFLYLCCEKLEIGAMEVSKVRDSLKLLEPEFVKELELNTVANLSKLEKFVPCISKMINLQKLMLVRIFQPRIHTTKEKEIITKIIFLFSKFSCLQHLTIDDVYFLTGHMNELFRCLKSPLVSLKITLCQFTQSDLSSFAQPWNYSQLKHLCLKGAILTYLDVFPLNTFLESVADTLQILELEDCSMNDFQLSILLPTMARCPQLTCINLYDNEISVDVLKDFLHQTTDLSQLTTEMYPAPVEVYNEFDYVEVESFSQLCAELMDELTTVRKPKSICFGSYPCYDCNTRYIYENEVKLCECHE</sequence>
<dbReference type="SUPFAM" id="SSF52047">
    <property type="entry name" value="RNI-like"/>
    <property type="match status" value="1"/>
</dbReference>
<dbReference type="eggNOG" id="ENOG502QWSJ">
    <property type="taxonomic scope" value="Eukaryota"/>
</dbReference>
<evidence type="ECO:0000313" key="6">
    <source>
        <dbReference type="RGD" id="1565990"/>
    </source>
</evidence>
<dbReference type="PANTHER" id="PTHR14224:SF17">
    <property type="entry name" value="PRAME LIKE 14-RELATED"/>
    <property type="match status" value="1"/>
</dbReference>
<dbReference type="PIRSF" id="PIRSF038286">
    <property type="entry name" value="PRAME"/>
    <property type="match status" value="1"/>
</dbReference>
<dbReference type="GO" id="GO:0043066">
    <property type="term" value="P:negative regulation of apoptotic process"/>
    <property type="evidence" value="ECO:0007669"/>
    <property type="project" value="InterPro"/>
</dbReference>
<evidence type="ECO:0000313" key="4">
    <source>
        <dbReference type="Ensembl" id="ENSRNOP00000037459.5"/>
    </source>
</evidence>
<comment type="similarity">
    <text evidence="1">Belongs to the PRAME family.</text>
</comment>
<dbReference type="CTD" id="347712"/>
<keyword evidence="5" id="KW-1185">Reference proteome</keyword>
<evidence type="ECO:0000313" key="5">
    <source>
        <dbReference type="Proteomes" id="UP000002494"/>
    </source>
</evidence>
<dbReference type="KEGG" id="rno:502647"/>
<reference evidence="4" key="3">
    <citation type="submission" date="2025-09" db="UniProtKB">
        <authorList>
            <consortium name="Ensembl"/>
        </authorList>
    </citation>
    <scope>IDENTIFICATION</scope>
    <source>
        <strain evidence="4">Brown Norway</strain>
    </source>
</reference>
<dbReference type="GO" id="GO:0043161">
    <property type="term" value="P:proteasome-mediated ubiquitin-dependent protein catabolic process"/>
    <property type="evidence" value="ECO:0000318"/>
    <property type="project" value="GO_Central"/>
</dbReference>
<dbReference type="RefSeq" id="XP_578142.3">
    <property type="nucleotide sequence ID" value="XM_578142.3"/>
</dbReference>
<name>F1M288_RAT</name>
<reference evidence="4" key="1">
    <citation type="submission" date="2024-01" db="EMBL/GenBank/DDBJ databases">
        <title>GRCr8: a new rat reference genome assembly contstructed from accurate long reads and long range scaffolding.</title>
        <authorList>
            <person name="Doris P.A."/>
            <person name="Kalbfleisch T."/>
            <person name="Li K."/>
            <person name="Howe K."/>
            <person name="Wood J."/>
        </authorList>
    </citation>
    <scope>NUCLEOTIDE SEQUENCE [LARGE SCALE GENOMIC DNA]</scope>
    <source>
        <strain evidence="4">Brown Norway</strain>
    </source>
</reference>
<dbReference type="InParanoid" id="F1M288"/>
<keyword evidence="3" id="KW-0677">Repeat</keyword>
<proteinExistence type="inferred from homology"/>
<dbReference type="Ensembl" id="ENSRNOT00000039101.6">
    <property type="protein sequence ID" value="ENSRNOP00000037459.5"/>
    <property type="gene ID" value="ENSRNOG00000021949.7"/>
</dbReference>
<evidence type="ECO:0000256" key="2">
    <source>
        <dbReference type="ARBA" id="ARBA00022614"/>
    </source>
</evidence>
<protein>
    <submittedName>
        <fullName evidence="4">Preferentially expressed antigen in melanoma-like 7</fullName>
    </submittedName>
</protein>
<evidence type="ECO:0000256" key="1">
    <source>
        <dbReference type="ARBA" id="ARBA00009608"/>
    </source>
</evidence>
<dbReference type="InterPro" id="IPR026271">
    <property type="entry name" value="PRAME"/>
</dbReference>
<dbReference type="HOGENOM" id="CLU_039635_2_1_1"/>
<dbReference type="GO" id="GO:0045892">
    <property type="term" value="P:negative regulation of DNA-templated transcription"/>
    <property type="evidence" value="ECO:0007669"/>
    <property type="project" value="InterPro"/>
</dbReference>
<dbReference type="GO" id="GO:0008284">
    <property type="term" value="P:positive regulation of cell population proliferation"/>
    <property type="evidence" value="ECO:0007669"/>
    <property type="project" value="InterPro"/>
</dbReference>
<dbReference type="GeneID" id="502647"/>
<dbReference type="GO" id="GO:1990756">
    <property type="term" value="F:ubiquitin-like ligase-substrate adaptor activity"/>
    <property type="evidence" value="ECO:0000318"/>
    <property type="project" value="GO_Central"/>
</dbReference>
<keyword evidence="2" id="KW-0433">Leucine-rich repeat</keyword>
<dbReference type="PaxDb" id="10116-ENSRNOP00000037459"/>
<dbReference type="GO" id="GO:0031462">
    <property type="term" value="C:Cul2-RING ubiquitin ligase complex"/>
    <property type="evidence" value="ECO:0000318"/>
    <property type="project" value="GO_Central"/>
</dbReference>
<dbReference type="FunFam" id="3.80.10.10:FF:000079">
    <property type="entry name" value="PRAME family member 18"/>
    <property type="match status" value="1"/>
</dbReference>
<dbReference type="STRING" id="10116.ENSRNOP00000037459"/>
<accession>F1M288</accession>
<dbReference type="GeneTree" id="ENSGT01030000234531"/>
<organism evidence="4 5">
    <name type="scientific">Rattus norvegicus</name>
    <name type="common">Rat</name>
    <dbReference type="NCBI Taxonomy" id="10116"/>
    <lineage>
        <taxon>Eukaryota</taxon>
        <taxon>Metazoa</taxon>
        <taxon>Chordata</taxon>
        <taxon>Craniata</taxon>
        <taxon>Vertebrata</taxon>
        <taxon>Euteleostomi</taxon>
        <taxon>Mammalia</taxon>
        <taxon>Eutheria</taxon>
        <taxon>Euarchontoglires</taxon>
        <taxon>Glires</taxon>
        <taxon>Rodentia</taxon>
        <taxon>Myomorpha</taxon>
        <taxon>Muroidea</taxon>
        <taxon>Muridae</taxon>
        <taxon>Murinae</taxon>
        <taxon>Rattus</taxon>
    </lineage>
</organism>
<dbReference type="RGD" id="1565990">
    <property type="gene designation" value="Pramel7"/>
</dbReference>
<dbReference type="GO" id="GO:0045596">
    <property type="term" value="P:negative regulation of cell differentiation"/>
    <property type="evidence" value="ECO:0007669"/>
    <property type="project" value="InterPro"/>
</dbReference>
<dbReference type="AlphaFoldDB" id="F1M288"/>